<reference evidence="1" key="2">
    <citation type="submission" date="2018-07" db="EMBL/GenBank/DDBJ databases">
        <authorList>
            <consortium name="NCBI Pathogen Detection Project"/>
        </authorList>
    </citation>
    <scope>NUCLEOTIDE SEQUENCE</scope>
    <source>
        <strain evidence="1">BCW_2665</strain>
    </source>
</reference>
<dbReference type="InterPro" id="IPR013196">
    <property type="entry name" value="HTH_11"/>
</dbReference>
<dbReference type="InterPro" id="IPR036390">
    <property type="entry name" value="WH_DNA-bd_sf"/>
</dbReference>
<dbReference type="GO" id="GO:0003700">
    <property type="term" value="F:DNA-binding transcription factor activity"/>
    <property type="evidence" value="ECO:0007669"/>
    <property type="project" value="InterPro"/>
</dbReference>
<dbReference type="PROSITE" id="PS51000">
    <property type="entry name" value="HTH_DEOR_2"/>
    <property type="match status" value="1"/>
</dbReference>
<organism evidence="1">
    <name type="scientific">Salmonella enterica subsp. enterica serovar Concord</name>
    <dbReference type="NCBI Taxonomy" id="483687"/>
    <lineage>
        <taxon>Bacteria</taxon>
        <taxon>Pseudomonadati</taxon>
        <taxon>Pseudomonadota</taxon>
        <taxon>Gammaproteobacteria</taxon>
        <taxon>Enterobacterales</taxon>
        <taxon>Enterobacteriaceae</taxon>
        <taxon>Salmonella</taxon>
    </lineage>
</organism>
<dbReference type="PROSITE" id="PS52050">
    <property type="entry name" value="WYL"/>
    <property type="match status" value="1"/>
</dbReference>
<sequence>MPQTERRHERLADRLTQIIRRLFAGENLNMRHLAEEFGVSVRTLRRDLRERLTGLDLEYNDGHCRLVTADSAGQRERSGLTLARQSDMEALFPGLDLRLAGALLDETEHSPCCIWPPVALTAGSFTGIFSHLVTAINRRNRISLLAKGQRCECLAPYRLICLDRNWYLTGELWNDIAVFPLAEIQNVAVLADTYTRNETISRLTRHPNFINALPHYRFIRDLLATFKSGPFPNGADE</sequence>
<protein>
    <submittedName>
        <fullName evidence="1">WYL domain-containing protein</fullName>
    </submittedName>
</protein>
<reference evidence="1" key="1">
    <citation type="journal article" date="2018" name="Genome Biol.">
        <title>SKESA: strategic k-mer extension for scrupulous assemblies.</title>
        <authorList>
            <person name="Souvorov A."/>
            <person name="Agarwala R."/>
            <person name="Lipman D.J."/>
        </authorList>
    </citation>
    <scope>NUCLEOTIDE SEQUENCE</scope>
    <source>
        <strain evidence="1">BCW_2665</strain>
    </source>
</reference>
<dbReference type="PROSITE" id="PS00894">
    <property type="entry name" value="HTH_DEOR_1"/>
    <property type="match status" value="1"/>
</dbReference>
<dbReference type="SUPFAM" id="SSF46785">
    <property type="entry name" value="Winged helix' DNA-binding domain"/>
    <property type="match status" value="1"/>
</dbReference>
<dbReference type="Pfam" id="PF08279">
    <property type="entry name" value="HTH_11"/>
    <property type="match status" value="1"/>
</dbReference>
<dbReference type="InterPro" id="IPR018356">
    <property type="entry name" value="Tscrpt_reg_HTH_DeoR_CS"/>
</dbReference>
<comment type="caution">
    <text evidence="1">The sequence shown here is derived from an EMBL/GenBank/DDBJ whole genome shotgun (WGS) entry which is preliminary data.</text>
</comment>
<proteinExistence type="predicted"/>
<dbReference type="InterPro" id="IPR001034">
    <property type="entry name" value="DeoR_HTH"/>
</dbReference>
<dbReference type="Gene3D" id="1.10.10.10">
    <property type="entry name" value="Winged helix-like DNA-binding domain superfamily/Winged helix DNA-binding domain"/>
    <property type="match status" value="1"/>
</dbReference>
<dbReference type="RefSeq" id="WP_023138489.1">
    <property type="nucleotide sequence ID" value="NZ_CP028196.1"/>
</dbReference>
<dbReference type="InterPro" id="IPR026881">
    <property type="entry name" value="WYL_dom"/>
</dbReference>
<name>A0A2R4DEM4_SALET</name>
<dbReference type="InterPro" id="IPR036388">
    <property type="entry name" value="WH-like_DNA-bd_sf"/>
</dbReference>
<evidence type="ECO:0000313" key="1">
    <source>
        <dbReference type="EMBL" id="HAE8239863.1"/>
    </source>
</evidence>
<dbReference type="EMBL" id="DAATGM010000002">
    <property type="protein sequence ID" value="HAE8239863.1"/>
    <property type="molecule type" value="Genomic_DNA"/>
</dbReference>
<accession>A0A2R4DEM4</accession>
<dbReference type="AlphaFoldDB" id="A0A2R4DEM4"/>
<dbReference type="Pfam" id="PF13280">
    <property type="entry name" value="WYL"/>
    <property type="match status" value="1"/>
</dbReference>
<gene>
    <name evidence="1" type="ORF">G4174_000591</name>
</gene>